<evidence type="ECO:0000256" key="3">
    <source>
        <dbReference type="ARBA" id="ARBA00022777"/>
    </source>
</evidence>
<keyword evidence="2" id="KW-0808">Transferase</keyword>
<keyword evidence="3 4" id="KW-0418">Kinase</keyword>
<evidence type="ECO:0000256" key="1">
    <source>
        <dbReference type="ARBA" id="ARBA00009156"/>
    </source>
</evidence>
<keyword evidence="5" id="KW-1185">Reference proteome</keyword>
<evidence type="ECO:0000256" key="2">
    <source>
        <dbReference type="ARBA" id="ARBA00022679"/>
    </source>
</evidence>
<organism evidence="4 5">
    <name type="scientific">Actinoallomurus acaciae</name>
    <dbReference type="NCBI Taxonomy" id="502577"/>
    <lineage>
        <taxon>Bacteria</taxon>
        <taxon>Bacillati</taxon>
        <taxon>Actinomycetota</taxon>
        <taxon>Actinomycetes</taxon>
        <taxon>Streptosporangiales</taxon>
        <taxon>Thermomonosporaceae</taxon>
        <taxon>Actinoallomurus</taxon>
    </lineage>
</organism>
<dbReference type="GO" id="GO:0016301">
    <property type="term" value="F:kinase activity"/>
    <property type="evidence" value="ECO:0007669"/>
    <property type="project" value="UniProtKB-KW"/>
</dbReference>
<sequence length="92" mass="9161">CAAAAEVTGIRAGTPIVAGMTDGCAAQLGAGRLTPGSWNSVLGTTLLLKGVTREPLRDPYGVVYSHRAPDDVWLPGGASSTGAGAISRDVPG</sequence>
<accession>A0ABV5Z3H9</accession>
<dbReference type="EMBL" id="JBHLZP010001316">
    <property type="protein sequence ID" value="MFB9840722.1"/>
    <property type="molecule type" value="Genomic_DNA"/>
</dbReference>
<protein>
    <submittedName>
        <fullName evidence="4">Carbohydrate kinase</fullName>
    </submittedName>
</protein>
<feature type="non-terminal residue" evidence="4">
    <location>
        <position position="92"/>
    </location>
</feature>
<comment type="similarity">
    <text evidence="1">Belongs to the FGGY kinase family.</text>
</comment>
<evidence type="ECO:0000313" key="5">
    <source>
        <dbReference type="Proteomes" id="UP001589627"/>
    </source>
</evidence>
<dbReference type="Gene3D" id="3.30.420.40">
    <property type="match status" value="1"/>
</dbReference>
<gene>
    <name evidence="4" type="ORF">ACFFNX_52260</name>
</gene>
<comment type="caution">
    <text evidence="4">The sequence shown here is derived from an EMBL/GenBank/DDBJ whole genome shotgun (WGS) entry which is preliminary data.</text>
</comment>
<name>A0ABV5Z3H9_9ACTN</name>
<dbReference type="PANTHER" id="PTHR43095">
    <property type="entry name" value="SUGAR KINASE"/>
    <property type="match status" value="1"/>
</dbReference>
<dbReference type="InterPro" id="IPR050406">
    <property type="entry name" value="FGGY_Carb_Kinase"/>
</dbReference>
<evidence type="ECO:0000313" key="4">
    <source>
        <dbReference type="EMBL" id="MFB9840722.1"/>
    </source>
</evidence>
<dbReference type="Proteomes" id="UP001589627">
    <property type="component" value="Unassembled WGS sequence"/>
</dbReference>
<dbReference type="PANTHER" id="PTHR43095:SF2">
    <property type="entry name" value="GLUCONOKINASE"/>
    <property type="match status" value="1"/>
</dbReference>
<proteinExistence type="inferred from homology"/>
<reference evidence="4 5" key="1">
    <citation type="submission" date="2024-09" db="EMBL/GenBank/DDBJ databases">
        <authorList>
            <person name="Sun Q."/>
            <person name="Mori K."/>
        </authorList>
    </citation>
    <scope>NUCLEOTIDE SEQUENCE [LARGE SCALE GENOMIC DNA]</scope>
    <source>
        <strain evidence="4 5">TBRC 0563</strain>
    </source>
</reference>
<feature type="non-terminal residue" evidence="4">
    <location>
        <position position="1"/>
    </location>
</feature>